<dbReference type="Pfam" id="PF25077">
    <property type="entry name" value="DUF7800"/>
    <property type="match status" value="1"/>
</dbReference>
<gene>
    <name evidence="3" type="ORF">SAMN05443575_2815</name>
</gene>
<dbReference type="RefSeq" id="WP_073390889.1">
    <property type="nucleotide sequence ID" value="NZ_FQVU01000003.1"/>
</dbReference>
<dbReference type="SUPFAM" id="SSF56300">
    <property type="entry name" value="Metallo-dependent phosphatases"/>
    <property type="match status" value="1"/>
</dbReference>
<dbReference type="CDD" id="cd07389">
    <property type="entry name" value="MPP_PhoD"/>
    <property type="match status" value="1"/>
</dbReference>
<evidence type="ECO:0000313" key="3">
    <source>
        <dbReference type="EMBL" id="SHG80272.1"/>
    </source>
</evidence>
<dbReference type="Gene3D" id="3.60.21.70">
    <property type="entry name" value="PhoD-like phosphatase"/>
    <property type="match status" value="1"/>
</dbReference>
<dbReference type="InterPro" id="IPR056702">
    <property type="entry name" value="DUF7800"/>
</dbReference>
<dbReference type="STRING" id="1206085.SAMN05443575_2815"/>
<dbReference type="OrthoDB" id="9795624at2"/>
<feature type="domain" description="PhoD-like phosphatase metallophosphatase" evidence="1">
    <location>
        <begin position="131"/>
        <end position="451"/>
    </location>
</feature>
<dbReference type="Proteomes" id="UP000186132">
    <property type="component" value="Unassembled WGS sequence"/>
</dbReference>
<dbReference type="AlphaFoldDB" id="A0A1M5MT41"/>
<dbReference type="InterPro" id="IPR038607">
    <property type="entry name" value="PhoD-like_sf"/>
</dbReference>
<dbReference type="InterPro" id="IPR029052">
    <property type="entry name" value="Metallo-depent_PP-like"/>
</dbReference>
<reference evidence="3 4" key="1">
    <citation type="submission" date="2016-11" db="EMBL/GenBank/DDBJ databases">
        <authorList>
            <person name="Jaros S."/>
            <person name="Januszkiewicz K."/>
            <person name="Wedrychowicz H."/>
        </authorList>
    </citation>
    <scope>NUCLEOTIDE SEQUENCE [LARGE SCALE GENOMIC DNA]</scope>
    <source>
        <strain evidence="3 4">DSM 45627</strain>
    </source>
</reference>
<feature type="domain" description="DUF7800" evidence="2">
    <location>
        <begin position="5"/>
        <end position="88"/>
    </location>
</feature>
<sequence>MDGNPRLLIGPVLRFVGRTDATVWVETDEPCEVEILGVRERTWSVEGHHYAIVVVDGLQPGSATEYDVRLDGEAAWPDPRSDRPASRIRTLADDRPLRLVYGSCRYGRGAVKLADKHFDPDSLAAYARLLTTAADEQWPDAMLMLGDQVYADETSEATQRRIRARRDVSQGAGLELADFEEYTWIYLESWTDPDVRWLMSTVPSSMIFDDHDVRDDWNTSHEWRTDMQGTDWWQERVVGGLSSYWVYQHLGNLSPAELRENDLYRQVRTSDGAASTAALREFAARADSEADGHKGARWSFRRDFGRTRLLMIDSRCGRILADGRRSMVDEDEFAWIEQQLGDTPDADGGDGDSGYDHLLIGTSLPWLLARALHDIEAWNEALCDGGRGGRVARWSEKLRRGADLEHWASFHDSFERLGTMIESVAAGRRGSAPATVCVLSGDVHHAYIAEATFSTSVTSRIYQLTCSPLHNYVPAYMKVTFRVAWSRFAERFTRVLLGLVLRVPRTSVRWRRLAGPYFGSEIAELVISGRRAETVLRRSAAPGDEGELVEVDRRTLAA</sequence>
<dbReference type="Pfam" id="PF09423">
    <property type="entry name" value="PhoD"/>
    <property type="match status" value="1"/>
</dbReference>
<accession>A0A1M5MT41</accession>
<dbReference type="InterPro" id="IPR018946">
    <property type="entry name" value="PhoD-like_MPP"/>
</dbReference>
<evidence type="ECO:0000259" key="1">
    <source>
        <dbReference type="Pfam" id="PF09423"/>
    </source>
</evidence>
<evidence type="ECO:0000259" key="2">
    <source>
        <dbReference type="Pfam" id="PF25077"/>
    </source>
</evidence>
<proteinExistence type="predicted"/>
<dbReference type="PANTHER" id="PTHR37031">
    <property type="entry name" value="METALLOPHOSPHATASE BINDING DOMAIN PROTEIN"/>
    <property type="match status" value="1"/>
</dbReference>
<keyword evidence="4" id="KW-1185">Reference proteome</keyword>
<dbReference type="EMBL" id="FQVU01000003">
    <property type="protein sequence ID" value="SHG80272.1"/>
    <property type="molecule type" value="Genomic_DNA"/>
</dbReference>
<protein>
    <submittedName>
        <fullName evidence="3">PhoD-like phosphatase</fullName>
    </submittedName>
</protein>
<dbReference type="PANTHER" id="PTHR37031:SF2">
    <property type="entry name" value="PHOD-LIKE PHOSPHATASE METALLOPHOSPHATASE DOMAIN-CONTAINING PROTEIN"/>
    <property type="match status" value="1"/>
</dbReference>
<evidence type="ECO:0000313" key="4">
    <source>
        <dbReference type="Proteomes" id="UP000186132"/>
    </source>
</evidence>
<name>A0A1M5MT41_9ACTN</name>
<organism evidence="3 4">
    <name type="scientific">Jatrophihabitans endophyticus</name>
    <dbReference type="NCBI Taxonomy" id="1206085"/>
    <lineage>
        <taxon>Bacteria</taxon>
        <taxon>Bacillati</taxon>
        <taxon>Actinomycetota</taxon>
        <taxon>Actinomycetes</taxon>
        <taxon>Jatrophihabitantales</taxon>
        <taxon>Jatrophihabitantaceae</taxon>
        <taxon>Jatrophihabitans</taxon>
    </lineage>
</organism>